<feature type="transmembrane region" description="Helical" evidence="1">
    <location>
        <begin position="44"/>
        <end position="65"/>
    </location>
</feature>
<dbReference type="EMBL" id="AP019860">
    <property type="protein sequence ID" value="BBM86835.1"/>
    <property type="molecule type" value="Genomic_DNA"/>
</dbReference>
<keyword evidence="1" id="KW-0472">Membrane</keyword>
<keyword evidence="1" id="KW-0812">Transmembrane</keyword>
<feature type="transmembrane region" description="Helical" evidence="1">
    <location>
        <begin position="120"/>
        <end position="141"/>
    </location>
</feature>
<sequence>MRQQRINSGKNFSSLLNKPVDVSSRIKLQENDLQIRASVSQRSFVQGVAPLLLGIFFASVCIALIDVLSEGIRAEFWVPSILLSIVAFKFKKLSFLLPLALYSSFISAVILRSYVASNLFMALLLSFFIVVILNIMLRSFIEMLSFWFFKKTIVVLSDSQLEICHQLMPFIARQESILLTNIKKITYGDAIKLEGEEIDLSLAKNMSAALRQWLVVFLYKEINKRQKGIEHCLDKIFL</sequence>
<keyword evidence="1" id="KW-1133">Transmembrane helix</keyword>
<evidence type="ECO:0000256" key="1">
    <source>
        <dbReference type="SAM" id="Phobius"/>
    </source>
</evidence>
<evidence type="ECO:0000313" key="2">
    <source>
        <dbReference type="EMBL" id="BBM86835.1"/>
    </source>
</evidence>
<dbReference type="KEGG" id="uam:UABAM_05228"/>
<organism evidence="2 3">
    <name type="scientific">Uabimicrobium amorphum</name>
    <dbReference type="NCBI Taxonomy" id="2596890"/>
    <lineage>
        <taxon>Bacteria</taxon>
        <taxon>Pseudomonadati</taxon>
        <taxon>Planctomycetota</taxon>
        <taxon>Candidatus Uabimicrobiia</taxon>
        <taxon>Candidatus Uabimicrobiales</taxon>
        <taxon>Candidatus Uabimicrobiaceae</taxon>
        <taxon>Candidatus Uabimicrobium</taxon>
    </lineage>
</organism>
<keyword evidence="3" id="KW-1185">Reference proteome</keyword>
<feature type="transmembrane region" description="Helical" evidence="1">
    <location>
        <begin position="71"/>
        <end position="88"/>
    </location>
</feature>
<dbReference type="Proteomes" id="UP000326354">
    <property type="component" value="Chromosome"/>
</dbReference>
<dbReference type="AlphaFoldDB" id="A0A5S9IUG4"/>
<dbReference type="RefSeq" id="WP_151970874.1">
    <property type="nucleotide sequence ID" value="NZ_AP019860.1"/>
</dbReference>
<feature type="transmembrane region" description="Helical" evidence="1">
    <location>
        <begin position="95"/>
        <end position="114"/>
    </location>
</feature>
<gene>
    <name evidence="2" type="ORF">UABAM_05228</name>
</gene>
<protein>
    <submittedName>
        <fullName evidence="2">Uncharacterized protein</fullName>
    </submittedName>
</protein>
<accession>A0A5S9IUG4</accession>
<name>A0A5S9IUG4_UABAM</name>
<reference evidence="2 3" key="1">
    <citation type="submission" date="2019-08" db="EMBL/GenBank/DDBJ databases">
        <title>Complete genome sequence of Candidatus Uab amorphum.</title>
        <authorList>
            <person name="Shiratori T."/>
            <person name="Suzuki S."/>
            <person name="Kakizawa Y."/>
            <person name="Ishida K."/>
        </authorList>
    </citation>
    <scope>NUCLEOTIDE SEQUENCE [LARGE SCALE GENOMIC DNA]</scope>
    <source>
        <strain evidence="2 3">SRT547</strain>
    </source>
</reference>
<evidence type="ECO:0000313" key="3">
    <source>
        <dbReference type="Proteomes" id="UP000326354"/>
    </source>
</evidence>
<proteinExistence type="predicted"/>